<gene>
    <name evidence="1" type="ORF">E5358_11755</name>
</gene>
<keyword evidence="1" id="KW-0238">DNA-binding</keyword>
<organism evidence="1 2">
    <name type="scientific">Palleniella muris</name>
    <dbReference type="NCBI Taxonomy" id="3038145"/>
    <lineage>
        <taxon>Bacteria</taxon>
        <taxon>Pseudomonadati</taxon>
        <taxon>Bacteroidota</taxon>
        <taxon>Bacteroidia</taxon>
        <taxon>Bacteroidales</taxon>
        <taxon>Prevotellaceae</taxon>
        <taxon>Palleniella</taxon>
    </lineage>
</organism>
<evidence type="ECO:0000313" key="1">
    <source>
        <dbReference type="EMBL" id="TGX80815.1"/>
    </source>
</evidence>
<sequence>MKKHFLLAIIATAIAAMPTSSCMAQRTYSPFCFWYWMYGAVSKPAIQADLVAMKDAGLRGTYLMPIYSSERRPEYNGQANQLTPAFWDMVGYSMQQCDSLGLELGIHICDGFALAGGPWFTPEESMQKVVWTEEIVEVGMDKSNAKASKKYGKKAKMAAPYKFRLDAYKGEGYKDIAAFAVPIKHKVDEVKATNMAMSDGVTSDEKNIIRANAPCSFSFDFPNGTVVRTVEITPSGTNIQNQRLKVEYSLDGKTFNYITTFTPARQGWQNTAAAATFTLPEYIKNNANSPLTLRFSWSPDGTEPGSEDLDAAKWKPTLRLKGIRFFQNPKIHQWEGKAAYAWRVAEETTDKQVPAEFCPTLYDIIPLEMSEDGTVSIPANCPGTYHIIRMGHCSTGQMNATAGGGKGLECDKFSKAAVNKLVDNWFCKFMELPHSNTVKYLHVDSWECGCQNWSTNFAEEFRARRGYDIKRWLPLFAGIPVVSASESERVLRDVRLTINELIHDVFFTTVRERAHKMGMQFSSESIAPTMVADGLDHYKYADFPMGEYWLNSPTHDKPNDMLDAISGAHIYGKNIVQAEGFTEVRGVWDEDPASIKTLLDRNFALGMNRLFFHVNTHNPWMDKKPGMTLDGIGLFFQRDQTWMPEAKPFVDYITRCSALLQQGRPVQDIAVYTGDEMPRRSVLPERLVSMLPGIFGKERVASEAKRLANVGQPMEVSPVGVNHSAGIVDPKDWANCMRGYQYDSFNPDVLLNLATAKDGCMVLPGGAKYRIVVVPGVRPMNPDGIIGKEAKAKIEELRKAGVAVIDKTFTDDDFSRYGLKRDAVLPNGIAYTHRSANNGEIYFISNQKNGDVTFTAQFRDTANGTPYIYNAVDNTVSAWSSETISLPANGSCFVLFPKNSIAEMLSCLPEQPAEKTEVTAKPEREPIALTNPYTLTLKEAGATMTLDALKSWTEIEEGNLRYFSGHGKYSTTVKLKKKPSGNEKLQLGKVINIAHVWVNGIDCGIVWTAPYEANIGKALKKGVNTIEIEVVNTWANALRGMDEGKAPYDGIWTNAKYRMDKPHLLPAGLLGPVTIK</sequence>
<dbReference type="Proteomes" id="UP000308886">
    <property type="component" value="Unassembled WGS sequence"/>
</dbReference>
<reference evidence="1" key="1">
    <citation type="submission" date="2019-04" db="EMBL/GenBank/DDBJ databases">
        <title>Microbes associate with the intestines of laboratory mice.</title>
        <authorList>
            <person name="Navarre W."/>
            <person name="Wong E."/>
            <person name="Huang K."/>
            <person name="Tropini C."/>
            <person name="Ng K."/>
            <person name="Yu B."/>
        </authorList>
    </citation>
    <scope>NUCLEOTIDE SEQUENCE</scope>
    <source>
        <strain evidence="1">NM73_A23</strain>
    </source>
</reference>
<comment type="caution">
    <text evidence="1">The sequence shown here is derived from an EMBL/GenBank/DDBJ whole genome shotgun (WGS) entry which is preliminary data.</text>
</comment>
<evidence type="ECO:0000313" key="2">
    <source>
        <dbReference type="Proteomes" id="UP000308886"/>
    </source>
</evidence>
<protein>
    <submittedName>
        <fullName evidence="1">DNA-binding protein</fullName>
    </submittedName>
</protein>
<name>A0AC61QN44_9BACT</name>
<accession>A0AC61QN44</accession>
<proteinExistence type="predicted"/>
<dbReference type="EMBL" id="SRZC01000021">
    <property type="protein sequence ID" value="TGX80815.1"/>
    <property type="molecule type" value="Genomic_DNA"/>
</dbReference>
<keyword evidence="2" id="KW-1185">Reference proteome</keyword>